<dbReference type="Pfam" id="PF02113">
    <property type="entry name" value="Peptidase_S13"/>
    <property type="match status" value="1"/>
</dbReference>
<keyword evidence="2" id="KW-0378">Hydrolase</keyword>
<dbReference type="KEGG" id="asip:AQUSIP_21980"/>
<dbReference type="PRINTS" id="PR00922">
    <property type="entry name" value="DADACBPTASE3"/>
</dbReference>
<gene>
    <name evidence="3" type="primary">dacB</name>
    <name evidence="3" type="ORF">AQUSIP_21980</name>
</gene>
<evidence type="ECO:0000313" key="3">
    <source>
        <dbReference type="EMBL" id="VVC76871.1"/>
    </source>
</evidence>
<accession>A0A5E4PKE4</accession>
<organism evidence="3 4">
    <name type="scientific">Aquicella siphonis</name>
    <dbReference type="NCBI Taxonomy" id="254247"/>
    <lineage>
        <taxon>Bacteria</taxon>
        <taxon>Pseudomonadati</taxon>
        <taxon>Pseudomonadota</taxon>
        <taxon>Gammaproteobacteria</taxon>
        <taxon>Legionellales</taxon>
        <taxon>Coxiellaceae</taxon>
        <taxon>Aquicella</taxon>
    </lineage>
</organism>
<reference evidence="3 4" key="1">
    <citation type="submission" date="2019-08" db="EMBL/GenBank/DDBJ databases">
        <authorList>
            <person name="Guy L."/>
        </authorList>
    </citation>
    <scope>NUCLEOTIDE SEQUENCE [LARGE SCALE GENOMIC DNA]</scope>
    <source>
        <strain evidence="3 4">SGT-108</strain>
    </source>
</reference>
<dbReference type="EMBL" id="LR699119">
    <property type="protein sequence ID" value="VVC76871.1"/>
    <property type="molecule type" value="Genomic_DNA"/>
</dbReference>
<dbReference type="AlphaFoldDB" id="A0A5E4PKE4"/>
<protein>
    <submittedName>
        <fullName evidence="3">D-alanyl-D-alanine carboxypeptidase DacB</fullName>
    </submittedName>
</protein>
<evidence type="ECO:0000313" key="4">
    <source>
        <dbReference type="Proteomes" id="UP000324194"/>
    </source>
</evidence>
<dbReference type="GO" id="GO:0004185">
    <property type="term" value="F:serine-type carboxypeptidase activity"/>
    <property type="evidence" value="ECO:0007669"/>
    <property type="project" value="InterPro"/>
</dbReference>
<dbReference type="OrthoDB" id="9802627at2"/>
<dbReference type="GO" id="GO:0006508">
    <property type="term" value="P:proteolysis"/>
    <property type="evidence" value="ECO:0007669"/>
    <property type="project" value="InterPro"/>
</dbReference>
<dbReference type="RefSeq" id="WP_148340153.1">
    <property type="nucleotide sequence ID" value="NZ_LR699119.1"/>
</dbReference>
<dbReference type="NCBIfam" id="TIGR00666">
    <property type="entry name" value="PBP4"/>
    <property type="match status" value="1"/>
</dbReference>
<dbReference type="PANTHER" id="PTHR30023">
    <property type="entry name" value="D-ALANYL-D-ALANINE CARBOXYPEPTIDASE"/>
    <property type="match status" value="1"/>
</dbReference>
<keyword evidence="4" id="KW-1185">Reference proteome</keyword>
<dbReference type="GO" id="GO:0000270">
    <property type="term" value="P:peptidoglycan metabolic process"/>
    <property type="evidence" value="ECO:0007669"/>
    <property type="project" value="TreeGrafter"/>
</dbReference>
<dbReference type="Proteomes" id="UP000324194">
    <property type="component" value="Chromosome 1"/>
</dbReference>
<evidence type="ECO:0000256" key="1">
    <source>
        <dbReference type="ARBA" id="ARBA00006096"/>
    </source>
</evidence>
<keyword evidence="3" id="KW-0121">Carboxypeptidase</keyword>
<dbReference type="Gene3D" id="3.40.710.10">
    <property type="entry name" value="DD-peptidase/beta-lactamase superfamily"/>
    <property type="match status" value="1"/>
</dbReference>
<name>A0A5E4PKE4_9COXI</name>
<keyword evidence="3" id="KW-0645">Protease</keyword>
<dbReference type="InterPro" id="IPR000667">
    <property type="entry name" value="Peptidase_S13"/>
</dbReference>
<dbReference type="SUPFAM" id="SSF56601">
    <property type="entry name" value="beta-lactamase/transpeptidase-like"/>
    <property type="match status" value="1"/>
</dbReference>
<dbReference type="Gene3D" id="3.50.80.20">
    <property type="entry name" value="D-Ala-D-Ala carboxypeptidase C, peptidase S13"/>
    <property type="match status" value="1"/>
</dbReference>
<proteinExistence type="inferred from homology"/>
<dbReference type="InterPro" id="IPR012338">
    <property type="entry name" value="Beta-lactam/transpept-like"/>
</dbReference>
<dbReference type="PANTHER" id="PTHR30023:SF0">
    <property type="entry name" value="PENICILLIN-SENSITIVE CARBOXYPEPTIDASE A"/>
    <property type="match status" value="1"/>
</dbReference>
<comment type="similarity">
    <text evidence="1">Belongs to the peptidase S13 family.</text>
</comment>
<evidence type="ECO:0000256" key="2">
    <source>
        <dbReference type="ARBA" id="ARBA00022801"/>
    </source>
</evidence>
<sequence>MRYVYLIVSLWVIFCLADPAIAKRKHKSVKQVHAHTTVKKKAVAKQKPKSIYKKVSPSHAVSSGTVVYGASQLASVLTALIRENTSTADIGVFVKSMKYGDPLYTRNIYQPLTPASTLKVLTAEAALIYLKPEYRFSTQLLTDAKTIKNGVLQGNLYVVLSGDPSLTYNDLVDLMLNLRTQQIQAIAGNVYIDNTAYDQSFYGPDWEWKDKSYCYAAPISASIINHNCLPFKVSPSAVTGQAARVETSPNHFYPEIRNSVVTKPNRTSCSLRLSSDLSSGLSIDGCMPKGKDAWGVSYVVTDVPDYNRALFKGVMKQLDIRVYGTVTFGSAPKNPSMIAYHASEPLSDLINEMLKKSDNVIAGALFKKLGQLYTHQPGSWANGSYAVSQILSRYAGMNTSGLRILDGSGLSPSNLTTPSQLMQVLSFAYHHGPTNDAFISALPIAGVDGTLKHRMGNIARKVKAKTGTISGVVSLAGYVMGADREILAFVIMINGNKGMTWKYRDMEDKIATALTRFKR</sequence>